<organism evidence="1 2">
    <name type="scientific">Glossina palpalis gambiensis</name>
    <dbReference type="NCBI Taxonomy" id="67801"/>
    <lineage>
        <taxon>Eukaryota</taxon>
        <taxon>Metazoa</taxon>
        <taxon>Ecdysozoa</taxon>
        <taxon>Arthropoda</taxon>
        <taxon>Hexapoda</taxon>
        <taxon>Insecta</taxon>
        <taxon>Pterygota</taxon>
        <taxon>Neoptera</taxon>
        <taxon>Endopterygota</taxon>
        <taxon>Diptera</taxon>
        <taxon>Brachycera</taxon>
        <taxon>Muscomorpha</taxon>
        <taxon>Hippoboscoidea</taxon>
        <taxon>Glossinidae</taxon>
        <taxon>Glossina</taxon>
    </lineage>
</organism>
<dbReference type="AlphaFoldDB" id="A0A1B0AMG8"/>
<protein>
    <submittedName>
        <fullName evidence="1">Uncharacterized protein</fullName>
    </submittedName>
</protein>
<name>A0A1B0AMG8_9MUSC</name>
<reference evidence="2" key="1">
    <citation type="submission" date="2015-01" db="EMBL/GenBank/DDBJ databases">
        <authorList>
            <person name="Aksoy S."/>
            <person name="Warren W."/>
            <person name="Wilson R.K."/>
        </authorList>
    </citation>
    <scope>NUCLEOTIDE SEQUENCE [LARGE SCALE GENOMIC DNA]</scope>
    <source>
        <strain evidence="2">IAEA</strain>
    </source>
</reference>
<keyword evidence="2" id="KW-1185">Reference proteome</keyword>
<evidence type="ECO:0000313" key="2">
    <source>
        <dbReference type="Proteomes" id="UP000092460"/>
    </source>
</evidence>
<accession>A0A1B0AMG8</accession>
<dbReference type="VEuPathDB" id="VectorBase:GPPI001808"/>
<reference evidence="1" key="2">
    <citation type="submission" date="2020-05" db="UniProtKB">
        <authorList>
            <consortium name="EnsemblMetazoa"/>
        </authorList>
    </citation>
    <scope>IDENTIFICATION</scope>
    <source>
        <strain evidence="1">IAEA</strain>
    </source>
</reference>
<dbReference type="EMBL" id="JXJN01000426">
    <property type="status" value="NOT_ANNOTATED_CDS"/>
    <property type="molecule type" value="Genomic_DNA"/>
</dbReference>
<dbReference type="Proteomes" id="UP000092460">
    <property type="component" value="Unassembled WGS sequence"/>
</dbReference>
<evidence type="ECO:0000313" key="1">
    <source>
        <dbReference type="EnsemblMetazoa" id="GPPI001808-PA"/>
    </source>
</evidence>
<sequence length="68" mass="7595">MLAYKTRHLSENPPKSKSLKNLIKLTVVTLNSEIRDKDLCMSSKECLDCIFNTIDIGVVIRNTASARG</sequence>
<proteinExistence type="predicted"/>
<dbReference type="EnsemblMetazoa" id="GPPI001808-RA">
    <property type="protein sequence ID" value="GPPI001808-PA"/>
    <property type="gene ID" value="GPPI001808"/>
</dbReference>